<keyword evidence="8 16" id="KW-0472">Membrane</keyword>
<evidence type="ECO:0000256" key="2">
    <source>
        <dbReference type="ARBA" id="ARBA00022536"/>
    </source>
</evidence>
<protein>
    <submittedName>
        <fullName evidence="18">Predicted protein</fullName>
    </submittedName>
</protein>
<dbReference type="STRING" id="564608.C1MPL0"/>
<evidence type="ECO:0000256" key="9">
    <source>
        <dbReference type="ARBA" id="ARBA00023157"/>
    </source>
</evidence>
<evidence type="ECO:0000256" key="11">
    <source>
        <dbReference type="ARBA" id="ARBA00023329"/>
    </source>
</evidence>
<dbReference type="OrthoDB" id="10045365at2759"/>
<dbReference type="AlphaFoldDB" id="C1MPL0"/>
<dbReference type="InterPro" id="IPR026823">
    <property type="entry name" value="cEGF"/>
</dbReference>
<accession>C1MPL0</accession>
<reference evidence="18 19" key="1">
    <citation type="journal article" date="2009" name="Science">
        <title>Green evolution and dynamic adaptations revealed by genomes of the marine picoeukaryotes Micromonas.</title>
        <authorList>
            <person name="Worden A.Z."/>
            <person name="Lee J.H."/>
            <person name="Mock T."/>
            <person name="Rouze P."/>
            <person name="Simmons M.P."/>
            <person name="Aerts A.L."/>
            <person name="Allen A.E."/>
            <person name="Cuvelier M.L."/>
            <person name="Derelle E."/>
            <person name="Everett M.V."/>
            <person name="Foulon E."/>
            <person name="Grimwood J."/>
            <person name="Gundlach H."/>
            <person name="Henrissat B."/>
            <person name="Napoli C."/>
            <person name="McDonald S.M."/>
            <person name="Parker M.S."/>
            <person name="Rombauts S."/>
            <person name="Salamov A."/>
            <person name="Von Dassow P."/>
            <person name="Badger J.H."/>
            <person name="Coutinho P.M."/>
            <person name="Demir E."/>
            <person name="Dubchak I."/>
            <person name="Gentemann C."/>
            <person name="Eikrem W."/>
            <person name="Gready J.E."/>
            <person name="John U."/>
            <person name="Lanier W."/>
            <person name="Lindquist E.A."/>
            <person name="Lucas S."/>
            <person name="Mayer K.F."/>
            <person name="Moreau H."/>
            <person name="Not F."/>
            <person name="Otillar R."/>
            <person name="Panaud O."/>
            <person name="Pangilinan J."/>
            <person name="Paulsen I."/>
            <person name="Piegu B."/>
            <person name="Poliakov A."/>
            <person name="Robbens S."/>
            <person name="Schmutz J."/>
            <person name="Toulza E."/>
            <person name="Wyss T."/>
            <person name="Zelensky A."/>
            <person name="Zhou K."/>
            <person name="Armbrust E.V."/>
            <person name="Bhattacharya D."/>
            <person name="Goodenough U.W."/>
            <person name="Van de Peer Y."/>
            <person name="Grigoriev I.V."/>
        </authorList>
    </citation>
    <scope>NUCLEOTIDE SEQUENCE [LARGE SCALE GENOMIC DNA]</scope>
    <source>
        <strain evidence="18 19">CCMP1545</strain>
    </source>
</reference>
<dbReference type="EMBL" id="GG663738">
    <property type="protein sequence ID" value="EEH57924.1"/>
    <property type="molecule type" value="Genomic_DNA"/>
</dbReference>
<dbReference type="KEGG" id="mpp:MICPUCDRAFT_56945"/>
<keyword evidence="19" id="KW-1185">Reference proteome</keyword>
<keyword evidence="9" id="KW-1015">Disulfide bond</keyword>
<gene>
    <name evidence="18" type="ORF">MICPUCDRAFT_56945</name>
</gene>
<dbReference type="InterPro" id="IPR003137">
    <property type="entry name" value="PA_domain"/>
</dbReference>
<dbReference type="GO" id="GO:0000139">
    <property type="term" value="C:Golgi membrane"/>
    <property type="evidence" value="ECO:0007669"/>
    <property type="project" value="UniProtKB-SubCell"/>
</dbReference>
<sequence length="814" mass="86747">MAPRRDRASRAASPRTSSSSPPAAATTTRTPRTRRVAPGVVLFAIFFLVASAALPTAEAGFKVEKATFRVNAPSNIQGTYEMAIANFGVPLYGAVLNGALAYPPVDHEACDPYPADWRAPKHPGLGASVVVVDRGDCAFTRKAFHAQQAGADAVMIHDNVAETLVTMDAASDAQARSYFYTGPHTTTFAWCTPILKDFIPRRISPPRYASNITVPVALITKQVGNVLEGVLSQGHNVLVTLNWTDVMPHPDERVEWELWTNSGDECGPSCDAQKTFIRDMALTAQTLERGAFTQFTPHYITWLCPPEFIDDPACVAQCINRGRYCCPDPDDDFRAGFSGVDVVMENLRSLCAFQILNQTETPWKWWDYATAYGEKCTMANGRFGQESCAIEVLSDPKVGVDVDAWRRCVGDPNADAINPLLEAEQRAQVDTSADRERGDIVLLPTVVINERQFRGKLERSAVLDAICAGFERGAEPDLCAAGADQNDACAAGSVGAVHCASDADGLSLTGCEEISRYPFYQCACPLGRRKVTRPDGNFTCEEVNECQRATVEMPSCSCERCVCRDLPLGEFTCHEEPPSACADAGGRSGVDETPGGCWVSADGKHNACRDNIEAKKATGLKGGDPATIPATTCACPKGFSGDGVRSCVDVDECVTSCKGEHMTCQNLVGSHECACAAGYVARFDAASPDGIACFLGGGSGGGSGGRVVFVAFLVVVACATCAAGGFWLYRRKVRSYMDAEIRAIMSQYMPLEDEGEDGEQTGGVAQGNPFVGGGAAAGRHDRTGYVIGGDAPDDDEIPTDKEMTTLGGGGGFNA</sequence>
<feature type="compositionally biased region" description="Low complexity" evidence="15">
    <location>
        <begin position="10"/>
        <end position="30"/>
    </location>
</feature>
<dbReference type="SMART" id="SM00179">
    <property type="entry name" value="EGF_CA"/>
    <property type="match status" value="1"/>
</dbReference>
<keyword evidence="4" id="KW-0732">Signal</keyword>
<dbReference type="Pfam" id="PF02225">
    <property type="entry name" value="PA"/>
    <property type="match status" value="1"/>
</dbReference>
<dbReference type="SUPFAM" id="SSF52025">
    <property type="entry name" value="PA domain"/>
    <property type="match status" value="1"/>
</dbReference>
<dbReference type="SUPFAM" id="SSF57196">
    <property type="entry name" value="EGF/Laminin"/>
    <property type="match status" value="1"/>
</dbReference>
<keyword evidence="11" id="KW-0968">Cytoplasmic vesicle</keyword>
<keyword evidence="6" id="KW-0106">Calcium</keyword>
<dbReference type="InterPro" id="IPR056858">
    <property type="entry name" value="VSR_TRX"/>
</dbReference>
<evidence type="ECO:0000256" key="10">
    <source>
        <dbReference type="ARBA" id="ARBA00023180"/>
    </source>
</evidence>
<keyword evidence="2 14" id="KW-0245">EGF-like domain</keyword>
<evidence type="ECO:0000256" key="1">
    <source>
        <dbReference type="ARBA" id="ARBA00004614"/>
    </source>
</evidence>
<feature type="region of interest" description="Disordered" evidence="15">
    <location>
        <begin position="785"/>
        <end position="814"/>
    </location>
</feature>
<dbReference type="PANTHER" id="PTHR22702:SF1">
    <property type="entry name" value="PROTEASE-ASSOCIATED DOMAIN-CONTAINING PROTEIN 1"/>
    <property type="match status" value="1"/>
</dbReference>
<dbReference type="GeneID" id="9683078"/>
<evidence type="ECO:0000256" key="4">
    <source>
        <dbReference type="ARBA" id="ARBA00022729"/>
    </source>
</evidence>
<evidence type="ECO:0000256" key="12">
    <source>
        <dbReference type="ARBA" id="ARBA00029430"/>
    </source>
</evidence>
<comment type="subcellular location">
    <subcellularLocation>
        <location evidence="12">Cytoplasmic vesicle</location>
        <location evidence="12">Clathrin-coated vesicle membrane</location>
        <topology evidence="12">Single-pass type I membrane protein</topology>
    </subcellularLocation>
    <subcellularLocation>
        <location evidence="1">Golgi apparatus membrane</location>
        <topology evidence="1">Single-pass type I membrane protein</topology>
    </subcellularLocation>
    <subcellularLocation>
        <location evidence="13">Prevacuolar compartment membrane</location>
        <topology evidence="13">Single-pass type I membrane protein</topology>
    </subcellularLocation>
</comment>
<dbReference type="PROSITE" id="PS50026">
    <property type="entry name" value="EGF_3"/>
    <property type="match status" value="1"/>
</dbReference>
<dbReference type="InterPro" id="IPR046450">
    <property type="entry name" value="PA_dom_sf"/>
</dbReference>
<feature type="region of interest" description="Disordered" evidence="15">
    <location>
        <begin position="1"/>
        <end position="32"/>
    </location>
</feature>
<feature type="transmembrane region" description="Helical" evidence="16">
    <location>
        <begin position="707"/>
        <end position="729"/>
    </location>
</feature>
<evidence type="ECO:0000256" key="13">
    <source>
        <dbReference type="ARBA" id="ARBA00043947"/>
    </source>
</evidence>
<dbReference type="Pfam" id="PF25011">
    <property type="entry name" value="VSR_TRX"/>
    <property type="match status" value="1"/>
</dbReference>
<keyword evidence="10" id="KW-0325">Glycoprotein</keyword>
<evidence type="ECO:0000256" key="14">
    <source>
        <dbReference type="PROSITE-ProRule" id="PRU00076"/>
    </source>
</evidence>
<evidence type="ECO:0000259" key="17">
    <source>
        <dbReference type="PROSITE" id="PS50026"/>
    </source>
</evidence>
<dbReference type="GO" id="GO:0030665">
    <property type="term" value="C:clathrin-coated vesicle membrane"/>
    <property type="evidence" value="ECO:0007669"/>
    <property type="project" value="UniProtKB-SubCell"/>
</dbReference>
<dbReference type="OMA" id="FDCKCNG"/>
<dbReference type="CDD" id="cd00054">
    <property type="entry name" value="EGF_CA"/>
    <property type="match status" value="1"/>
</dbReference>
<dbReference type="GO" id="GO:0005509">
    <property type="term" value="F:calcium ion binding"/>
    <property type="evidence" value="ECO:0007669"/>
    <property type="project" value="InterPro"/>
</dbReference>
<organism evidence="19">
    <name type="scientific">Micromonas pusilla (strain CCMP1545)</name>
    <name type="common">Picoplanktonic green alga</name>
    <dbReference type="NCBI Taxonomy" id="564608"/>
    <lineage>
        <taxon>Eukaryota</taxon>
        <taxon>Viridiplantae</taxon>
        <taxon>Chlorophyta</taxon>
        <taxon>Mamiellophyceae</taxon>
        <taxon>Mamiellales</taxon>
        <taxon>Mamiellaceae</taxon>
        <taxon>Micromonas</taxon>
    </lineage>
</organism>
<evidence type="ECO:0000256" key="7">
    <source>
        <dbReference type="ARBA" id="ARBA00022989"/>
    </source>
</evidence>
<evidence type="ECO:0000256" key="6">
    <source>
        <dbReference type="ARBA" id="ARBA00022837"/>
    </source>
</evidence>
<evidence type="ECO:0000256" key="15">
    <source>
        <dbReference type="SAM" id="MobiDB-lite"/>
    </source>
</evidence>
<dbReference type="InterPro" id="IPR000742">
    <property type="entry name" value="EGF"/>
</dbReference>
<dbReference type="Proteomes" id="UP000001876">
    <property type="component" value="Unassembled WGS sequence"/>
</dbReference>
<keyword evidence="3 16" id="KW-0812">Transmembrane</keyword>
<feature type="transmembrane region" description="Helical" evidence="16">
    <location>
        <begin position="36"/>
        <end position="54"/>
    </location>
</feature>
<keyword evidence="7 16" id="KW-1133">Transmembrane helix</keyword>
<dbReference type="PANTHER" id="PTHR22702">
    <property type="entry name" value="PROTEASE-ASSOCIATED DOMAIN-CONTAINING PROTEIN"/>
    <property type="match status" value="1"/>
</dbReference>
<dbReference type="Gene3D" id="3.50.30.30">
    <property type="match status" value="1"/>
</dbReference>
<name>C1MPL0_MICPC</name>
<evidence type="ECO:0000313" key="18">
    <source>
        <dbReference type="EMBL" id="EEH57924.1"/>
    </source>
</evidence>
<proteinExistence type="predicted"/>
<dbReference type="InterPro" id="IPR001881">
    <property type="entry name" value="EGF-like_Ca-bd_dom"/>
</dbReference>
<dbReference type="eggNOG" id="ENOG502QSX2">
    <property type="taxonomic scope" value="Eukaryota"/>
</dbReference>
<evidence type="ECO:0000256" key="8">
    <source>
        <dbReference type="ARBA" id="ARBA00023136"/>
    </source>
</evidence>
<dbReference type="Pfam" id="PF12662">
    <property type="entry name" value="cEGF"/>
    <property type="match status" value="1"/>
</dbReference>
<evidence type="ECO:0000256" key="16">
    <source>
        <dbReference type="SAM" id="Phobius"/>
    </source>
</evidence>
<feature type="domain" description="EGF-like" evidence="17">
    <location>
        <begin position="649"/>
        <end position="685"/>
    </location>
</feature>
<evidence type="ECO:0000256" key="3">
    <source>
        <dbReference type="ARBA" id="ARBA00022692"/>
    </source>
</evidence>
<comment type="caution">
    <text evidence="14">Lacks conserved residue(s) required for the propagation of feature annotation.</text>
</comment>
<evidence type="ECO:0000313" key="19">
    <source>
        <dbReference type="Proteomes" id="UP000001876"/>
    </source>
</evidence>
<evidence type="ECO:0000256" key="5">
    <source>
        <dbReference type="ARBA" id="ARBA00022737"/>
    </source>
</evidence>
<keyword evidence="5" id="KW-0677">Repeat</keyword>
<dbReference type="RefSeq" id="XP_003057973.1">
    <property type="nucleotide sequence ID" value="XM_003057927.1"/>
</dbReference>
<dbReference type="Gene3D" id="2.10.25.10">
    <property type="entry name" value="Laminin"/>
    <property type="match status" value="1"/>
</dbReference>